<dbReference type="EMBL" id="MN738810">
    <property type="protein sequence ID" value="QHS84654.1"/>
    <property type="molecule type" value="Genomic_DNA"/>
</dbReference>
<name>A0A6C0AXU6_9ZZZZ</name>
<sequence length="88" mass="10699">MDDLDTLTYYYFLLYKLRNSEILWIVKKSNCIDELEEHIRKFLSNVDKYYIVSSYVDQSTILINKNFTQFEPDETTMIISETNYNIKY</sequence>
<proteinExistence type="predicted"/>
<reference evidence="1" key="1">
    <citation type="journal article" date="2020" name="Nature">
        <title>Giant virus diversity and host interactions through global metagenomics.</title>
        <authorList>
            <person name="Schulz F."/>
            <person name="Roux S."/>
            <person name="Paez-Espino D."/>
            <person name="Jungbluth S."/>
            <person name="Walsh D.A."/>
            <person name="Denef V.J."/>
            <person name="McMahon K.D."/>
            <person name="Konstantinidis K.T."/>
            <person name="Eloe-Fadrosh E.A."/>
            <person name="Kyrpides N.C."/>
            <person name="Woyke T."/>
        </authorList>
    </citation>
    <scope>NUCLEOTIDE SEQUENCE</scope>
    <source>
        <strain evidence="1">GVMAG-S-ERX556022-25</strain>
    </source>
</reference>
<dbReference type="AlphaFoldDB" id="A0A6C0AXU6"/>
<accession>A0A6C0AXU6</accession>
<organism evidence="1">
    <name type="scientific">viral metagenome</name>
    <dbReference type="NCBI Taxonomy" id="1070528"/>
    <lineage>
        <taxon>unclassified sequences</taxon>
        <taxon>metagenomes</taxon>
        <taxon>organismal metagenomes</taxon>
    </lineage>
</organism>
<protein>
    <submittedName>
        <fullName evidence="1">Uncharacterized protein</fullName>
    </submittedName>
</protein>
<evidence type="ECO:0000313" key="1">
    <source>
        <dbReference type="EMBL" id="QHS84654.1"/>
    </source>
</evidence>